<accession>A0ABR7LU65</accession>
<dbReference type="CDD" id="cd03506">
    <property type="entry name" value="Delta6-FADS-like"/>
    <property type="match status" value="1"/>
</dbReference>
<sequence>MPETLAPPRGRKGGSDFSPLAKQVRASGLLDRRTGYYAFSIAANVLATAAVWVALALIGDSWWQVALAVPAALLSTRTGFLGHDAGHHQIARTARSSRLLGFLLGNLMLGMSHGWWVDKHDRHHANPNHADKDPDVAAGALVWTPEQAGERRGLLRWMSRNQDRLFFPMLLLEGLSLQVTSVMELRSRPPRVRAAEGALLAVHAVGYLTLAFTLMSPLHAVVFIAVHQGLFGLHLGCAFAPNHKGMPMPGPDEQWDHLRKQVLTSRNVRGGPVVDWLLGGLNYQIEHHLFPSMPRPNLRRVRPLVRDHCELVGLPYTEAGLLDSYTRSLRHLRAVGAAPAE</sequence>
<comment type="caution">
    <text evidence="3">The sequence shown here is derived from an EMBL/GenBank/DDBJ whole genome shotgun (WGS) entry which is preliminary data.</text>
</comment>
<dbReference type="InterPro" id="IPR005804">
    <property type="entry name" value="FA_desaturase_dom"/>
</dbReference>
<dbReference type="EMBL" id="JABVEC010000017">
    <property type="protein sequence ID" value="MBC6468119.1"/>
    <property type="molecule type" value="Genomic_DNA"/>
</dbReference>
<evidence type="ECO:0000256" key="1">
    <source>
        <dbReference type="SAM" id="Phobius"/>
    </source>
</evidence>
<dbReference type="Pfam" id="PF00487">
    <property type="entry name" value="FA_desaturase"/>
    <property type="match status" value="1"/>
</dbReference>
<dbReference type="PIRSF" id="PIRSF015921">
    <property type="entry name" value="FA_sphinglp_des"/>
    <property type="match status" value="1"/>
</dbReference>
<feature type="transmembrane region" description="Helical" evidence="1">
    <location>
        <begin position="197"/>
        <end position="215"/>
    </location>
</feature>
<reference evidence="3 4" key="1">
    <citation type="submission" date="2020-06" db="EMBL/GenBank/DDBJ databases">
        <title>Actinomadura xiongansis sp. nov., isolated from soil of Baiyangdian.</title>
        <authorList>
            <person name="Zhang X."/>
        </authorList>
    </citation>
    <scope>NUCLEOTIDE SEQUENCE [LARGE SCALE GENOMIC DNA]</scope>
    <source>
        <strain evidence="3 4">HBUM206468</strain>
    </source>
</reference>
<gene>
    <name evidence="3" type="ORF">HKK74_21865</name>
</gene>
<keyword evidence="1" id="KW-0472">Membrane</keyword>
<evidence type="ECO:0000313" key="3">
    <source>
        <dbReference type="EMBL" id="MBC6468119.1"/>
    </source>
</evidence>
<keyword evidence="1" id="KW-1133">Transmembrane helix</keyword>
<organism evidence="3 4">
    <name type="scientific">Actinomadura alba</name>
    <dbReference type="NCBI Taxonomy" id="406431"/>
    <lineage>
        <taxon>Bacteria</taxon>
        <taxon>Bacillati</taxon>
        <taxon>Actinomycetota</taxon>
        <taxon>Actinomycetes</taxon>
        <taxon>Streptosporangiales</taxon>
        <taxon>Thermomonosporaceae</taxon>
        <taxon>Actinomadura</taxon>
    </lineage>
</organism>
<feature type="transmembrane region" description="Helical" evidence="1">
    <location>
        <begin position="165"/>
        <end position="185"/>
    </location>
</feature>
<name>A0ABR7LU65_9ACTN</name>
<evidence type="ECO:0000313" key="4">
    <source>
        <dbReference type="Proteomes" id="UP000805614"/>
    </source>
</evidence>
<dbReference type="Proteomes" id="UP000805614">
    <property type="component" value="Unassembled WGS sequence"/>
</dbReference>
<dbReference type="RefSeq" id="WP_187245139.1">
    <property type="nucleotide sequence ID" value="NZ_BAAAOK010000026.1"/>
</dbReference>
<dbReference type="InterPro" id="IPR012171">
    <property type="entry name" value="Fatty_acid_desaturase"/>
</dbReference>
<feature type="domain" description="Fatty acid desaturase" evidence="2">
    <location>
        <begin position="61"/>
        <end position="318"/>
    </location>
</feature>
<keyword evidence="4" id="KW-1185">Reference proteome</keyword>
<feature type="transmembrane region" description="Helical" evidence="1">
    <location>
        <begin position="100"/>
        <end position="117"/>
    </location>
</feature>
<feature type="transmembrane region" description="Helical" evidence="1">
    <location>
        <begin position="35"/>
        <end position="55"/>
    </location>
</feature>
<proteinExistence type="predicted"/>
<evidence type="ECO:0000259" key="2">
    <source>
        <dbReference type="Pfam" id="PF00487"/>
    </source>
</evidence>
<keyword evidence="1" id="KW-0812">Transmembrane</keyword>
<protein>
    <submittedName>
        <fullName evidence="3">Acyl-CoA desaturase</fullName>
    </submittedName>
</protein>
<dbReference type="PANTHER" id="PTHR19353:SF19">
    <property type="entry name" value="DELTA(5) FATTY ACID DESATURASE C-RELATED"/>
    <property type="match status" value="1"/>
</dbReference>
<dbReference type="PANTHER" id="PTHR19353">
    <property type="entry name" value="FATTY ACID DESATURASE 2"/>
    <property type="match status" value="1"/>
</dbReference>